<name>A3I3D0_9BACT</name>
<feature type="domain" description="Transketolase-like pyrimidine-binding" evidence="5">
    <location>
        <begin position="471"/>
        <end position="645"/>
    </location>
</feature>
<evidence type="ECO:0000256" key="1">
    <source>
        <dbReference type="ARBA" id="ARBA00001964"/>
    </source>
</evidence>
<dbReference type="Gene3D" id="3.40.50.920">
    <property type="match status" value="1"/>
</dbReference>
<proteinExistence type="predicted"/>
<dbReference type="eggNOG" id="COG0022">
    <property type="taxonomic scope" value="Bacteria"/>
</dbReference>
<dbReference type="RefSeq" id="WP_008201318.1">
    <property type="nucleotide sequence ID" value="NZ_CM001023.1"/>
</dbReference>
<dbReference type="Pfam" id="PF02779">
    <property type="entry name" value="Transket_pyr"/>
    <property type="match status" value="1"/>
</dbReference>
<evidence type="ECO:0000256" key="2">
    <source>
        <dbReference type="ARBA" id="ARBA00003906"/>
    </source>
</evidence>
<sequence>MAEVHPIPKNQHSPNFTKESILEDFRVALLSRHASLVGRKEVFMGKAKFGIFGDGKELAQIAMARAFQLGDFRSGYYRDQTFMMALGELTVQQYFAQLYAHTNVDAEPASAGRLMNGHFATRSLNEDGSWKDLTKKYNSAADISPTAAQMPKLLGLAFASKLYRQNKGLKGLTKFSKQGNEVAWGTIGNASTSEGLFLETINAAGVMQVPMVISIWDDAYGISVPQEFHTTKGSISDALAGFERTDSQKGIEIIKVKGWDYEALMNAFFDAGTLAREEHVPVMIHVEEMTQPQGHSTSGSHERYKSAERLKWEKDWDCIRKFREYILSSEIATAETLDKIEATVKADVKKQKETAWAEFSKEIKSDFQEAIALIREAAEDSSRKVLLNQMAEELTRTINPIRKDVISTVRKALLALRYDQGASKTALKDWYDGQKEINHDRYNSHLYSQSEWRVGNIQEVKPEYDENSPLVDGREVLQSFFDYALDKYPEFFAFGEDVGMIGDVNQAFSGLQAKYGDLRVSDTGIREATIVGQGIGSALRGLRPIAEIQYLDYMLYGLQMLSDDLACLQYRTKGGQKAPLIIRTRGHRLEGVWHSGSPMGMILSSLRGMVVCVPRDMTQAAGMYATLLKSDEPAIMVESLNGYRLKEKLPNNIGEYTVPIGKPEVLREGKDLTVVTYGSMCRIVMTAAEELFELGIDVEVIDAQTLLPFDTYGIIGESIKKTNRVIFADEDVPGAASAFMMQQVIEEQDLFKFLDSEPLTLAAKAHRPAYSSDGDYFSKPSIEDVVEKVYAVMNEVDPKTFPTF</sequence>
<dbReference type="Pfam" id="PF02780">
    <property type="entry name" value="Transketolase_C"/>
    <property type="match status" value="1"/>
</dbReference>
<comment type="function">
    <text evidence="2">E1 component of the 2-oxoglutarate dehydrogenase (OGDH) complex which catalyzes the decarboxylation of 2-oxoglutarate, the first step in the conversion of 2-oxoglutarate to succinyl-CoA and CO(2).</text>
</comment>
<dbReference type="Proteomes" id="UP000003919">
    <property type="component" value="Unassembled WGS sequence"/>
</dbReference>
<dbReference type="GO" id="GO:0016624">
    <property type="term" value="F:oxidoreductase activity, acting on the aldehyde or oxo group of donors, disulfide as acceptor"/>
    <property type="evidence" value="ECO:0007669"/>
    <property type="project" value="InterPro"/>
</dbReference>
<accession>A3I3D0</accession>
<evidence type="ECO:0000256" key="3">
    <source>
        <dbReference type="ARBA" id="ARBA00023002"/>
    </source>
</evidence>
<dbReference type="InterPro" id="IPR005475">
    <property type="entry name" value="Transketolase-like_Pyr-bd"/>
</dbReference>
<keyword evidence="4" id="KW-0786">Thiamine pyrophosphate</keyword>
<dbReference type="STRING" id="388413.ALPR1_13709"/>
<evidence type="ECO:0000313" key="6">
    <source>
        <dbReference type="EMBL" id="EAZ79067.1"/>
    </source>
</evidence>
<dbReference type="SUPFAM" id="SSF52518">
    <property type="entry name" value="Thiamin diphosphate-binding fold (THDP-binding)"/>
    <property type="match status" value="2"/>
</dbReference>
<comment type="caution">
    <text evidence="6">The sequence shown here is derived from an EMBL/GenBank/DDBJ whole genome shotgun (WGS) entry which is preliminary data.</text>
</comment>
<gene>
    <name evidence="6" type="ORF">ALPR1_13709</name>
</gene>
<comment type="cofactor">
    <cofactor evidence="1">
        <name>thiamine diphosphate</name>
        <dbReference type="ChEBI" id="CHEBI:58937"/>
    </cofactor>
</comment>
<dbReference type="SMART" id="SM00861">
    <property type="entry name" value="Transket_pyr"/>
    <property type="match status" value="1"/>
</dbReference>
<dbReference type="Pfam" id="PF00676">
    <property type="entry name" value="E1_dh"/>
    <property type="match status" value="1"/>
</dbReference>
<dbReference type="HOGENOM" id="CLU_350462_0_0_10"/>
<evidence type="ECO:0000259" key="5">
    <source>
        <dbReference type="SMART" id="SM00861"/>
    </source>
</evidence>
<organism evidence="6 7">
    <name type="scientific">Algoriphagus machipongonensis</name>
    <dbReference type="NCBI Taxonomy" id="388413"/>
    <lineage>
        <taxon>Bacteria</taxon>
        <taxon>Pseudomonadati</taxon>
        <taxon>Bacteroidota</taxon>
        <taxon>Cytophagia</taxon>
        <taxon>Cytophagales</taxon>
        <taxon>Cyclobacteriaceae</taxon>
        <taxon>Algoriphagus</taxon>
    </lineage>
</organism>
<keyword evidence="3" id="KW-0560">Oxidoreductase</keyword>
<dbReference type="EMBL" id="AAXU02000001">
    <property type="protein sequence ID" value="EAZ79067.1"/>
    <property type="molecule type" value="Genomic_DNA"/>
</dbReference>
<dbReference type="InterPro" id="IPR033248">
    <property type="entry name" value="Transketolase_C"/>
</dbReference>
<evidence type="ECO:0000313" key="7">
    <source>
        <dbReference type="Proteomes" id="UP000003919"/>
    </source>
</evidence>
<dbReference type="InterPro" id="IPR029061">
    <property type="entry name" value="THDP-binding"/>
</dbReference>
<dbReference type="InterPro" id="IPR001017">
    <property type="entry name" value="DH_E1"/>
</dbReference>
<protein>
    <submittedName>
        <fullName evidence="6">Transketolase</fullName>
    </submittedName>
</protein>
<reference evidence="6 7" key="1">
    <citation type="journal article" date="2011" name="J. Bacteriol.">
        <title>Complete genome sequence of Algoriphagus sp. PR1, bacterial prey of a colony-forming choanoflagellate.</title>
        <authorList>
            <person name="Alegado R.A."/>
            <person name="Ferriera S."/>
            <person name="Nusbaum C."/>
            <person name="Young S.K."/>
            <person name="Zeng Q."/>
            <person name="Imamovic A."/>
            <person name="Fairclough S.R."/>
            <person name="King N."/>
        </authorList>
    </citation>
    <scope>NUCLEOTIDE SEQUENCE [LARGE SCALE GENOMIC DNA]</scope>
    <source>
        <strain evidence="6 7">PR1</strain>
    </source>
</reference>
<dbReference type="PANTHER" id="PTHR43257:SF2">
    <property type="entry name" value="PYRUVATE DEHYDROGENASE E1 COMPONENT SUBUNIT BETA"/>
    <property type="match status" value="1"/>
</dbReference>
<dbReference type="CDD" id="cd02000">
    <property type="entry name" value="TPP_E1_PDC_ADC_BCADC"/>
    <property type="match status" value="1"/>
</dbReference>
<dbReference type="InterPro" id="IPR009014">
    <property type="entry name" value="Transketo_C/PFOR_II"/>
</dbReference>
<dbReference type="AlphaFoldDB" id="A3I3D0"/>
<evidence type="ECO:0000256" key="4">
    <source>
        <dbReference type="ARBA" id="ARBA00023052"/>
    </source>
</evidence>
<dbReference type="PANTHER" id="PTHR43257">
    <property type="entry name" value="PYRUVATE DEHYDROGENASE E1 COMPONENT BETA SUBUNIT"/>
    <property type="match status" value="1"/>
</dbReference>
<dbReference type="Gene3D" id="3.40.50.970">
    <property type="match status" value="2"/>
</dbReference>
<dbReference type="eggNOG" id="COG1071">
    <property type="taxonomic scope" value="Bacteria"/>
</dbReference>
<keyword evidence="7" id="KW-1185">Reference proteome</keyword>
<dbReference type="SUPFAM" id="SSF52922">
    <property type="entry name" value="TK C-terminal domain-like"/>
    <property type="match status" value="1"/>
</dbReference>
<dbReference type="OrthoDB" id="9769337at2"/>